<feature type="compositionally biased region" description="Basic and acidic residues" evidence="4">
    <location>
        <begin position="540"/>
        <end position="551"/>
    </location>
</feature>
<dbReference type="KEGG" id="siw:GH266_04155"/>
<gene>
    <name evidence="6" type="ORF">GH266_04155</name>
</gene>
<dbReference type="SUPFAM" id="SSF48403">
    <property type="entry name" value="Ankyrin repeat"/>
    <property type="match status" value="1"/>
</dbReference>
<proteinExistence type="predicted"/>
<feature type="region of interest" description="Disordered" evidence="4">
    <location>
        <begin position="524"/>
        <end position="574"/>
    </location>
</feature>
<evidence type="ECO:0000256" key="1">
    <source>
        <dbReference type="ARBA" id="ARBA00022737"/>
    </source>
</evidence>
<accession>A0A857C4F8</accession>
<name>A0A857C4F8_9HYPH</name>
<evidence type="ECO:0000313" key="6">
    <source>
        <dbReference type="EMBL" id="QGZ33768.1"/>
    </source>
</evidence>
<sequence length="574" mass="60854">MRKMTSALRAVSLSVLLMTCPHVGTGALAAQDGISRTDAAVMAAARADDLDTLKQLAETGLDLASVEHAGINLATIAAMRGSPDTLAFLAAQGVDLDLKDARGYTPVMRALEQARIDNALKLQELGASLDGITEDGYSVRVLAEVAGLEDFGPEPPPPSLQLSPDAADTILLKATEFGDFDSVRFALDHGASVSARAANGWTPLMIAALGGHADIVRHLVTAGAAGDGDGPLPTVNGKIDAVVAALVGGARRDENSVDELLCAISDTKNLARDMPRYRMVASRLGYSETFLEKHFPSDDLPPLEIDLPYPQTGDPAAWRILQKHLQEKGVYKGTADGILGDQTLIALQTYFQPLLERLVQRSATAAARAQAARASDGTSPYGEVGPGTMGGKLYGHKFGSTPTSRYFAEGIDSAGRAAGDKVIVTYEGEIDGRQRRLQLSQQPDGSGFYQYFHTYIAGGFFSAHVRGNSLTLSFYGERPRIQHEVRLNLSAGSRIEVQPLAGASLSPSRPPPCLPLDSPPVILDSSSNSAHLDASDDTPAEPRSRLLRIDEDAPATPEPAASSPIQDASEAWER</sequence>
<feature type="chain" id="PRO_5032466948" description="Ankyrin repeat-containing protein" evidence="5">
    <location>
        <begin position="30"/>
        <end position="574"/>
    </location>
</feature>
<protein>
    <recommendedName>
        <fullName evidence="8">Ankyrin repeat-containing protein</fullName>
    </recommendedName>
</protein>
<keyword evidence="2 3" id="KW-0040">ANK repeat</keyword>
<feature type="signal peptide" evidence="5">
    <location>
        <begin position="1"/>
        <end position="29"/>
    </location>
</feature>
<evidence type="ECO:0000256" key="3">
    <source>
        <dbReference type="PROSITE-ProRule" id="PRU00023"/>
    </source>
</evidence>
<feature type="repeat" description="ANK" evidence="3">
    <location>
        <begin position="199"/>
        <end position="224"/>
    </location>
</feature>
<dbReference type="InterPro" id="IPR036770">
    <property type="entry name" value="Ankyrin_rpt-contain_sf"/>
</dbReference>
<dbReference type="Gene3D" id="1.25.40.20">
    <property type="entry name" value="Ankyrin repeat-containing domain"/>
    <property type="match status" value="2"/>
</dbReference>
<evidence type="ECO:0000256" key="5">
    <source>
        <dbReference type="SAM" id="SignalP"/>
    </source>
</evidence>
<dbReference type="AlphaFoldDB" id="A0A857C4F8"/>
<dbReference type="InterPro" id="IPR002110">
    <property type="entry name" value="Ankyrin_rpt"/>
</dbReference>
<keyword evidence="5" id="KW-0732">Signal</keyword>
<feature type="compositionally biased region" description="Low complexity" evidence="4">
    <location>
        <begin position="554"/>
        <end position="564"/>
    </location>
</feature>
<dbReference type="EMBL" id="CP046908">
    <property type="protein sequence ID" value="QGZ33768.1"/>
    <property type="molecule type" value="Genomic_DNA"/>
</dbReference>
<evidence type="ECO:0000313" key="7">
    <source>
        <dbReference type="Proteomes" id="UP000435648"/>
    </source>
</evidence>
<dbReference type="PANTHER" id="PTHR24123:SF33">
    <property type="entry name" value="PROTEIN HOS4"/>
    <property type="match status" value="1"/>
</dbReference>
<evidence type="ECO:0008006" key="8">
    <source>
        <dbReference type="Google" id="ProtNLM"/>
    </source>
</evidence>
<organism evidence="6 7">
    <name type="scientific">Stappia indica</name>
    <dbReference type="NCBI Taxonomy" id="538381"/>
    <lineage>
        <taxon>Bacteria</taxon>
        <taxon>Pseudomonadati</taxon>
        <taxon>Pseudomonadota</taxon>
        <taxon>Alphaproteobacteria</taxon>
        <taxon>Hyphomicrobiales</taxon>
        <taxon>Stappiaceae</taxon>
        <taxon>Stappia</taxon>
    </lineage>
</organism>
<dbReference type="PANTHER" id="PTHR24123">
    <property type="entry name" value="ANKYRIN REPEAT-CONTAINING"/>
    <property type="match status" value="1"/>
</dbReference>
<evidence type="ECO:0000256" key="4">
    <source>
        <dbReference type="SAM" id="MobiDB-lite"/>
    </source>
</evidence>
<dbReference type="SMART" id="SM00248">
    <property type="entry name" value="ANK"/>
    <property type="match status" value="5"/>
</dbReference>
<keyword evidence="1" id="KW-0677">Repeat</keyword>
<reference evidence="6 7" key="1">
    <citation type="submission" date="2019-12" db="EMBL/GenBank/DDBJ databases">
        <title>The genome of Stappia indica PHM037.</title>
        <authorList>
            <person name="Kacar D."/>
            <person name="Galan B."/>
            <person name="Canedo L."/>
            <person name="Rodriguez P."/>
            <person name="de la Calle F."/>
            <person name="Garcia J.L."/>
        </authorList>
    </citation>
    <scope>NUCLEOTIDE SEQUENCE [LARGE SCALE GENOMIC DNA]</scope>
    <source>
        <strain evidence="6 7">PHM037</strain>
    </source>
</reference>
<dbReference type="RefSeq" id="WP_158192774.1">
    <property type="nucleotide sequence ID" value="NZ_CP046908.1"/>
</dbReference>
<dbReference type="InterPro" id="IPR051165">
    <property type="entry name" value="Multifunctional_ANK_Repeat"/>
</dbReference>
<dbReference type="Proteomes" id="UP000435648">
    <property type="component" value="Chromosome"/>
</dbReference>
<dbReference type="PROSITE" id="PS50088">
    <property type="entry name" value="ANK_REPEAT"/>
    <property type="match status" value="1"/>
</dbReference>
<dbReference type="OrthoDB" id="9812708at2"/>
<dbReference type="PROSITE" id="PS50297">
    <property type="entry name" value="ANK_REP_REGION"/>
    <property type="match status" value="1"/>
</dbReference>
<evidence type="ECO:0000256" key="2">
    <source>
        <dbReference type="ARBA" id="ARBA00023043"/>
    </source>
</evidence>
<dbReference type="Pfam" id="PF12796">
    <property type="entry name" value="Ank_2"/>
    <property type="match status" value="2"/>
</dbReference>